<feature type="transmembrane region" description="Helical" evidence="2">
    <location>
        <begin position="216"/>
        <end position="237"/>
    </location>
</feature>
<keyword evidence="2" id="KW-0812">Transmembrane</keyword>
<evidence type="ECO:0000313" key="3">
    <source>
        <dbReference type="EMBL" id="KAK8175748.1"/>
    </source>
</evidence>
<sequence length="386" mass="43062">MSANEPIAHTDYARAEEGRAGSQDRRTSLPPHDPTGSIAGLLQVPDQTTRPNDPTASNSHGTSSAPPSRPPSAGGRPPSAINAPTQVRYEDPDFAHPPDLNYSLRTRKKSIALFWSLIVIDCIFTPIALYFGLWYGTNLSHNAVFSISTGTLGSVSIFEYFLRFHRLWKKGSTCRVIGARRFYLDWFHWNLSVAWIAVMIELIVGTVPKEPPIRLLAMPVASMCFAFGVELLIMDAMRLAGYKAPMRISSLPVGSPLRPGIYSIIEDVVAVDGGGGTEFRQRLNLRYMASHKFRQMLHRLTLFWAFGSCAIAVVTTVLIFTIQRDAAYVVSISNPICATTLRLTLHQVGWTVPFIWAGVWAWVTIIWVQKSLKHEYATWSEVKWKA</sequence>
<dbReference type="PANTHER" id="PTHR42024:SF1">
    <property type="entry name" value="AMINO ACID PERMEASE_ SLC12A DOMAIN-CONTAINING PROTEIN"/>
    <property type="match status" value="1"/>
</dbReference>
<proteinExistence type="predicted"/>
<organism evidence="3 4">
    <name type="scientific">Phyllosticta citrichinensis</name>
    <dbReference type="NCBI Taxonomy" id="1130410"/>
    <lineage>
        <taxon>Eukaryota</taxon>
        <taxon>Fungi</taxon>
        <taxon>Dikarya</taxon>
        <taxon>Ascomycota</taxon>
        <taxon>Pezizomycotina</taxon>
        <taxon>Dothideomycetes</taxon>
        <taxon>Dothideomycetes incertae sedis</taxon>
        <taxon>Botryosphaeriales</taxon>
        <taxon>Phyllostictaceae</taxon>
        <taxon>Phyllosticta</taxon>
    </lineage>
</organism>
<evidence type="ECO:0000256" key="2">
    <source>
        <dbReference type="SAM" id="Phobius"/>
    </source>
</evidence>
<keyword evidence="2" id="KW-0472">Membrane</keyword>
<dbReference type="EMBL" id="JBBWUH010000002">
    <property type="protein sequence ID" value="KAK8175748.1"/>
    <property type="molecule type" value="Genomic_DNA"/>
</dbReference>
<dbReference type="Proteomes" id="UP001456524">
    <property type="component" value="Unassembled WGS sequence"/>
</dbReference>
<keyword evidence="2" id="KW-1133">Transmembrane helix</keyword>
<feature type="transmembrane region" description="Helical" evidence="2">
    <location>
        <begin position="183"/>
        <end position="204"/>
    </location>
</feature>
<keyword evidence="4" id="KW-1185">Reference proteome</keyword>
<dbReference type="PANTHER" id="PTHR42024">
    <property type="entry name" value="AMINO ACID PERMEASE_ SLC12A DOMAIN-CONTAINING PROTEIN"/>
    <property type="match status" value="1"/>
</dbReference>
<protein>
    <submittedName>
        <fullName evidence="3">Uncharacterized protein</fullName>
    </submittedName>
</protein>
<feature type="transmembrane region" description="Helical" evidence="2">
    <location>
        <begin position="302"/>
        <end position="322"/>
    </location>
</feature>
<feature type="compositionally biased region" description="Low complexity" evidence="1">
    <location>
        <begin position="63"/>
        <end position="80"/>
    </location>
</feature>
<gene>
    <name evidence="3" type="ORF">IWX90DRAFT_120053</name>
</gene>
<feature type="compositionally biased region" description="Basic and acidic residues" evidence="1">
    <location>
        <begin position="11"/>
        <end position="27"/>
    </location>
</feature>
<feature type="region of interest" description="Disordered" evidence="1">
    <location>
        <begin position="1"/>
        <end position="84"/>
    </location>
</feature>
<feature type="compositionally biased region" description="Polar residues" evidence="1">
    <location>
        <begin position="45"/>
        <end position="62"/>
    </location>
</feature>
<accession>A0ABR1Y3X0</accession>
<name>A0ABR1Y3X0_9PEZI</name>
<feature type="transmembrane region" description="Helical" evidence="2">
    <location>
        <begin position="348"/>
        <end position="368"/>
    </location>
</feature>
<feature type="transmembrane region" description="Helical" evidence="2">
    <location>
        <begin position="143"/>
        <end position="162"/>
    </location>
</feature>
<reference evidence="3 4" key="1">
    <citation type="journal article" date="2022" name="G3 (Bethesda)">
        <title>Enemy or ally: a genomic approach to elucidate the lifestyle of Phyllosticta citrichinaensis.</title>
        <authorList>
            <person name="Buijs V.A."/>
            <person name="Groenewald J.Z."/>
            <person name="Haridas S."/>
            <person name="LaButti K.M."/>
            <person name="Lipzen A."/>
            <person name="Martin F.M."/>
            <person name="Barry K."/>
            <person name="Grigoriev I.V."/>
            <person name="Crous P.W."/>
            <person name="Seidl M.F."/>
        </authorList>
    </citation>
    <scope>NUCLEOTIDE SEQUENCE [LARGE SCALE GENOMIC DNA]</scope>
    <source>
        <strain evidence="3 4">CBS 129764</strain>
    </source>
</reference>
<evidence type="ECO:0000256" key="1">
    <source>
        <dbReference type="SAM" id="MobiDB-lite"/>
    </source>
</evidence>
<comment type="caution">
    <text evidence="3">The sequence shown here is derived from an EMBL/GenBank/DDBJ whole genome shotgun (WGS) entry which is preliminary data.</text>
</comment>
<evidence type="ECO:0000313" key="4">
    <source>
        <dbReference type="Proteomes" id="UP001456524"/>
    </source>
</evidence>
<feature type="transmembrane region" description="Helical" evidence="2">
    <location>
        <begin position="111"/>
        <end position="131"/>
    </location>
</feature>